<keyword evidence="3" id="KW-1185">Reference proteome</keyword>
<proteinExistence type="predicted"/>
<dbReference type="EnsemblMetazoa" id="CJA37842.1">
    <property type="protein sequence ID" value="CJA37842.1"/>
    <property type="gene ID" value="WBGene00213689"/>
</dbReference>
<accession>A0A8R1EPM6</accession>
<evidence type="ECO:0000313" key="2">
    <source>
        <dbReference type="EnsemblMetazoa" id="CJA37842.1"/>
    </source>
</evidence>
<sequence length="84" mass="9077">MTTISTTSRIRPQSSLSLDEKRHRNRSLGCISRHSACPLPGFSAYLGSITRVSTGQTTFHPYGVNQPLSPQSCVGELGLGRLFG</sequence>
<reference evidence="2" key="2">
    <citation type="submission" date="2022-06" db="UniProtKB">
        <authorList>
            <consortium name="EnsemblMetazoa"/>
        </authorList>
    </citation>
    <scope>IDENTIFICATION</scope>
    <source>
        <strain evidence="2">DF5081</strain>
    </source>
</reference>
<evidence type="ECO:0000256" key="1">
    <source>
        <dbReference type="SAM" id="MobiDB-lite"/>
    </source>
</evidence>
<reference evidence="3" key="1">
    <citation type="submission" date="2010-08" db="EMBL/GenBank/DDBJ databases">
        <authorList>
            <consortium name="Caenorhabditis japonica Sequencing Consortium"/>
            <person name="Wilson R.K."/>
        </authorList>
    </citation>
    <scope>NUCLEOTIDE SEQUENCE [LARGE SCALE GENOMIC DNA]</scope>
    <source>
        <strain evidence="3">DF5081</strain>
    </source>
</reference>
<dbReference type="Proteomes" id="UP000005237">
    <property type="component" value="Unassembled WGS sequence"/>
</dbReference>
<evidence type="ECO:0000313" key="3">
    <source>
        <dbReference type="Proteomes" id="UP000005237"/>
    </source>
</evidence>
<organism evidence="2 3">
    <name type="scientific">Caenorhabditis japonica</name>
    <dbReference type="NCBI Taxonomy" id="281687"/>
    <lineage>
        <taxon>Eukaryota</taxon>
        <taxon>Metazoa</taxon>
        <taxon>Ecdysozoa</taxon>
        <taxon>Nematoda</taxon>
        <taxon>Chromadorea</taxon>
        <taxon>Rhabditida</taxon>
        <taxon>Rhabditina</taxon>
        <taxon>Rhabditomorpha</taxon>
        <taxon>Rhabditoidea</taxon>
        <taxon>Rhabditidae</taxon>
        <taxon>Peloderinae</taxon>
        <taxon>Caenorhabditis</taxon>
    </lineage>
</organism>
<feature type="compositionally biased region" description="Polar residues" evidence="1">
    <location>
        <begin position="1"/>
        <end position="17"/>
    </location>
</feature>
<feature type="region of interest" description="Disordered" evidence="1">
    <location>
        <begin position="1"/>
        <end position="22"/>
    </location>
</feature>
<protein>
    <submittedName>
        <fullName evidence="2">Uncharacterized protein</fullName>
    </submittedName>
</protein>
<name>A0A8R1EPM6_CAEJA</name>
<dbReference type="AlphaFoldDB" id="A0A8R1EPM6"/>